<dbReference type="Proteomes" id="UP001153148">
    <property type="component" value="Unassembled WGS sequence"/>
</dbReference>
<organism evidence="1 2">
    <name type="scientific">Timema podura</name>
    <name type="common">Walking stick</name>
    <dbReference type="NCBI Taxonomy" id="61482"/>
    <lineage>
        <taxon>Eukaryota</taxon>
        <taxon>Metazoa</taxon>
        <taxon>Ecdysozoa</taxon>
        <taxon>Arthropoda</taxon>
        <taxon>Hexapoda</taxon>
        <taxon>Insecta</taxon>
        <taxon>Pterygota</taxon>
        <taxon>Neoptera</taxon>
        <taxon>Polyneoptera</taxon>
        <taxon>Phasmatodea</taxon>
        <taxon>Timematodea</taxon>
        <taxon>Timematoidea</taxon>
        <taxon>Timematidae</taxon>
        <taxon>Timema</taxon>
    </lineage>
</organism>
<dbReference type="EMBL" id="CAJPIN010006266">
    <property type="protein sequence ID" value="CAG2057909.1"/>
    <property type="molecule type" value="Genomic_DNA"/>
</dbReference>
<sequence>MLQIEPCNTHSCHGYSWFTLPWQPCQVFHSATNITTNSTSLPQFPPELAANEMNVRDNSVGTARPSPVQERCKYLTKDSCIVCEYIVCME</sequence>
<gene>
    <name evidence="1" type="ORF">TPAB3V08_LOCUS4884</name>
</gene>
<reference evidence="1" key="1">
    <citation type="submission" date="2021-03" db="EMBL/GenBank/DDBJ databases">
        <authorList>
            <person name="Tran Van P."/>
        </authorList>
    </citation>
    <scope>NUCLEOTIDE SEQUENCE</scope>
</reference>
<proteinExistence type="predicted"/>
<evidence type="ECO:0000313" key="1">
    <source>
        <dbReference type="EMBL" id="CAG2057909.1"/>
    </source>
</evidence>
<comment type="caution">
    <text evidence="1">The sequence shown here is derived from an EMBL/GenBank/DDBJ whole genome shotgun (WGS) entry which is preliminary data.</text>
</comment>
<keyword evidence="2" id="KW-1185">Reference proteome</keyword>
<accession>A0ABN7NPZ1</accession>
<evidence type="ECO:0000313" key="2">
    <source>
        <dbReference type="Proteomes" id="UP001153148"/>
    </source>
</evidence>
<name>A0ABN7NPZ1_TIMPD</name>
<feature type="non-terminal residue" evidence="1">
    <location>
        <position position="90"/>
    </location>
</feature>
<protein>
    <submittedName>
        <fullName evidence="1">Uncharacterized protein</fullName>
    </submittedName>
</protein>